<dbReference type="AlphaFoldDB" id="A0A1A9RXT8"/>
<feature type="signal peptide" evidence="1">
    <location>
        <begin position="1"/>
        <end position="19"/>
    </location>
</feature>
<reference evidence="4" key="1">
    <citation type="submission" date="2016-05" db="EMBL/GenBank/DDBJ databases">
        <title>Draft genome of Corynebacterium afermentans subsp. afermentans LCDC 88199T.</title>
        <authorList>
            <person name="Bernier A.-M."/>
            <person name="Bernard K."/>
        </authorList>
    </citation>
    <scope>NUCLEOTIDE SEQUENCE [LARGE SCALE GENOMIC DNA]</scope>
    <source>
        <strain evidence="4">NML02-A-017</strain>
    </source>
</reference>
<evidence type="ECO:0000259" key="2">
    <source>
        <dbReference type="Pfam" id="PF16747"/>
    </source>
</evidence>
<organism evidence="3 4">
    <name type="scientific">Eikenella longinqua</name>
    <dbReference type="NCBI Taxonomy" id="1795827"/>
    <lineage>
        <taxon>Bacteria</taxon>
        <taxon>Pseudomonadati</taxon>
        <taxon>Pseudomonadota</taxon>
        <taxon>Betaproteobacteria</taxon>
        <taxon>Neisseriales</taxon>
        <taxon>Neisseriaceae</taxon>
        <taxon>Eikenella</taxon>
    </lineage>
</organism>
<dbReference type="Pfam" id="PF16747">
    <property type="entry name" value="Adhesin_E"/>
    <property type="match status" value="1"/>
</dbReference>
<keyword evidence="1" id="KW-0732">Signal</keyword>
<dbReference type="Proteomes" id="UP000077885">
    <property type="component" value="Unassembled WGS sequence"/>
</dbReference>
<accession>A0A1A9RXT8</accession>
<comment type="caution">
    <text evidence="3">The sequence shown here is derived from an EMBL/GenBank/DDBJ whole genome shotgun (WGS) entry which is preliminary data.</text>
</comment>
<keyword evidence="4" id="KW-1185">Reference proteome</keyword>
<proteinExistence type="predicted"/>
<dbReference type="EMBL" id="LXSL01000017">
    <property type="protein sequence ID" value="OAM29075.1"/>
    <property type="molecule type" value="Genomic_DNA"/>
</dbReference>
<dbReference type="RefSeq" id="WP_067592053.1">
    <property type="nucleotide sequence ID" value="NZ_LXSL01000017.1"/>
</dbReference>
<evidence type="ECO:0000313" key="4">
    <source>
        <dbReference type="Proteomes" id="UP000077885"/>
    </source>
</evidence>
<dbReference type="InterPro" id="IPR031939">
    <property type="entry name" value="Adhesin_E-like"/>
</dbReference>
<feature type="chain" id="PRO_5008396265" description="Surface-adhesin protein E-like domain-containing protein" evidence="1">
    <location>
        <begin position="20"/>
        <end position="136"/>
    </location>
</feature>
<evidence type="ECO:0000313" key="3">
    <source>
        <dbReference type="EMBL" id="OAM29075.1"/>
    </source>
</evidence>
<sequence>MKKVLLGVLLVLAGMTANAERMDDRWVLIGNTTEGGGVIYYDSQTITNNTVWFKIRYTSRNLPHIRTGQKFNESIAQFAISCPTRQMAEVSRVFYLRGRTIASGSSQYLKYDPITPDTIGEIAYRVVCQETERQYF</sequence>
<protein>
    <recommendedName>
        <fullName evidence="2">Surface-adhesin protein E-like domain-containing protein</fullName>
    </recommendedName>
</protein>
<feature type="domain" description="Surface-adhesin protein E-like" evidence="2">
    <location>
        <begin position="26"/>
        <end position="129"/>
    </location>
</feature>
<gene>
    <name evidence="3" type="ORF">A7P95_04900</name>
</gene>
<name>A0A1A9RXT8_9NEIS</name>
<evidence type="ECO:0000256" key="1">
    <source>
        <dbReference type="SAM" id="SignalP"/>
    </source>
</evidence>